<dbReference type="SUPFAM" id="SSF47413">
    <property type="entry name" value="lambda repressor-like DNA-binding domains"/>
    <property type="match status" value="1"/>
</dbReference>
<evidence type="ECO:0000259" key="2">
    <source>
        <dbReference type="PROSITE" id="PS50943"/>
    </source>
</evidence>
<dbReference type="EMBL" id="BJYE01000033">
    <property type="protein sequence ID" value="GEN57597.1"/>
    <property type="molecule type" value="Genomic_DNA"/>
</dbReference>
<keyword evidence="4" id="KW-1185">Reference proteome</keyword>
<dbReference type="Gene3D" id="1.10.260.40">
    <property type="entry name" value="lambda repressor-like DNA-binding domains"/>
    <property type="match status" value="1"/>
</dbReference>
<dbReference type="AlphaFoldDB" id="A0A511X3T5"/>
<evidence type="ECO:0000313" key="4">
    <source>
        <dbReference type="Proteomes" id="UP000321400"/>
    </source>
</evidence>
<reference evidence="3 4" key="1">
    <citation type="submission" date="2019-07" db="EMBL/GenBank/DDBJ databases">
        <title>Whole genome shotgun sequence of Halolactibacillus alkaliphilus NBRC 103919.</title>
        <authorList>
            <person name="Hosoyama A."/>
            <person name="Uohara A."/>
            <person name="Ohji S."/>
            <person name="Ichikawa N."/>
        </authorList>
    </citation>
    <scope>NUCLEOTIDE SEQUENCE [LARGE SCALE GENOMIC DNA]</scope>
    <source>
        <strain evidence="3 4">NBRC 103919</strain>
    </source>
</reference>
<gene>
    <name evidence="3" type="ORF">HAL01_20610</name>
</gene>
<dbReference type="Pfam" id="PF01381">
    <property type="entry name" value="HTH_3"/>
    <property type="match status" value="1"/>
</dbReference>
<evidence type="ECO:0000256" key="1">
    <source>
        <dbReference type="ARBA" id="ARBA00023125"/>
    </source>
</evidence>
<dbReference type="PANTHER" id="PTHR46558:SF13">
    <property type="entry name" value="HTH-TYPE TRANSCRIPTIONAL REGULATOR IMMR"/>
    <property type="match status" value="1"/>
</dbReference>
<dbReference type="Proteomes" id="UP000321400">
    <property type="component" value="Unassembled WGS sequence"/>
</dbReference>
<keyword evidence="1" id="KW-0238">DNA-binding</keyword>
<dbReference type="SMART" id="SM00530">
    <property type="entry name" value="HTH_XRE"/>
    <property type="match status" value="1"/>
</dbReference>
<dbReference type="RefSeq" id="WP_229675562.1">
    <property type="nucleotide sequence ID" value="NZ_BJYE01000033.1"/>
</dbReference>
<accession>A0A511X3T5</accession>
<dbReference type="PANTHER" id="PTHR46558">
    <property type="entry name" value="TRACRIPTIONAL REGULATORY PROTEIN-RELATED-RELATED"/>
    <property type="match status" value="1"/>
</dbReference>
<proteinExistence type="predicted"/>
<sequence>MYLQQLPHNLRYYRDKHQFTQQELADLLKVSRSVVAKWENGHVLPDLLTAVKLSKLFQISLDTLIGEAPETDFLLSDYQAHYQENTYDDKSLHQLMDFLLKNKTLKEQLLHYRTLPLKQQKTIERFLQMAMDELKKY</sequence>
<protein>
    <recommendedName>
        <fullName evidence="2">HTH cro/C1-type domain-containing protein</fullName>
    </recommendedName>
</protein>
<dbReference type="PROSITE" id="PS50943">
    <property type="entry name" value="HTH_CROC1"/>
    <property type="match status" value="1"/>
</dbReference>
<dbReference type="InterPro" id="IPR001387">
    <property type="entry name" value="Cro/C1-type_HTH"/>
</dbReference>
<organism evidence="3 4">
    <name type="scientific">Halolactibacillus alkaliphilus</name>
    <dbReference type="NCBI Taxonomy" id="442899"/>
    <lineage>
        <taxon>Bacteria</taxon>
        <taxon>Bacillati</taxon>
        <taxon>Bacillota</taxon>
        <taxon>Bacilli</taxon>
        <taxon>Bacillales</taxon>
        <taxon>Bacillaceae</taxon>
        <taxon>Halolactibacillus</taxon>
    </lineage>
</organism>
<name>A0A511X3T5_9BACI</name>
<comment type="caution">
    <text evidence="3">The sequence shown here is derived from an EMBL/GenBank/DDBJ whole genome shotgun (WGS) entry which is preliminary data.</text>
</comment>
<dbReference type="InterPro" id="IPR010982">
    <property type="entry name" value="Lambda_DNA-bd_dom_sf"/>
</dbReference>
<feature type="domain" description="HTH cro/C1-type" evidence="2">
    <location>
        <begin position="10"/>
        <end position="64"/>
    </location>
</feature>
<dbReference type="CDD" id="cd00093">
    <property type="entry name" value="HTH_XRE"/>
    <property type="match status" value="1"/>
</dbReference>
<dbReference type="GO" id="GO:0003677">
    <property type="term" value="F:DNA binding"/>
    <property type="evidence" value="ECO:0007669"/>
    <property type="project" value="UniProtKB-KW"/>
</dbReference>
<evidence type="ECO:0000313" key="3">
    <source>
        <dbReference type="EMBL" id="GEN57597.1"/>
    </source>
</evidence>
<dbReference type="STRING" id="442899.SAMN05720591_13133"/>